<feature type="transmembrane region" description="Helical" evidence="7">
    <location>
        <begin position="169"/>
        <end position="190"/>
    </location>
</feature>
<reference evidence="9" key="1">
    <citation type="submission" date="2021-12" db="EMBL/GenBank/DDBJ databases">
        <title>Curvularia clavata genome.</title>
        <authorList>
            <person name="Cao Y."/>
        </authorList>
    </citation>
    <scope>NUCLEOTIDE SEQUENCE</scope>
    <source>
        <strain evidence="9">Yc1106</strain>
    </source>
</reference>
<dbReference type="OrthoDB" id="10021397at2759"/>
<dbReference type="Pfam" id="PF07690">
    <property type="entry name" value="MFS_1"/>
    <property type="match status" value="1"/>
</dbReference>
<feature type="transmembrane region" description="Helical" evidence="7">
    <location>
        <begin position="40"/>
        <end position="66"/>
    </location>
</feature>
<dbReference type="FunFam" id="1.20.1250.20:FF:000196">
    <property type="entry name" value="MFS toxin efflux pump (AflT)"/>
    <property type="match status" value="1"/>
</dbReference>
<sequence length="537" mass="57605">MKNETHPMRDSENQSPFNDHSGEIKDFEEDPHIQLPTGRFVLVLIGLVLAIFLASLDFTILSTAIPKITDEFHSLEDIAWYGSAFFVTTAATQASWGKLYTFFPLKWTYLVSIGLFELGSVICGAAPSSVALIIGRAICGVGAAGLFAGSYTIIAVLVSPADRPKYSGLMGATYGLASVVGPLIGGAFTSNVTWRWCFYINLPVGGLSCLFILFFFVNEPPKSRPGWLDMLRQLDAIGVTLIIGSMICFILAMQWGGTLKSWGNADVIGTIVGFALCLLLFLAAQKWQGENAMVQSRIIKRRTVAVGSTFSFLINAAFSVTFYYIPIYFQSVQGVSASTSGVRTVPYILAVTLCVVVVGQVISKTGYAFPWMILGAGITAVGSGLIYTFDISSPSSKWIGYQILAGLGVGVSFQVPVMLIQATTKEDDVPLTTATLLFIQTLGGAFGISAAQTAFQNILLKRLAVTAAGLNPALVLQAGASEIRSSFPAQYIEGVLEAYVSGFRATMIVTIAFSAAAFLAGFGFRFTTIKRTTELEN</sequence>
<evidence type="ECO:0000313" key="9">
    <source>
        <dbReference type="EMBL" id="USP81914.1"/>
    </source>
</evidence>
<dbReference type="EMBL" id="CP089280">
    <property type="protein sequence ID" value="USP81914.1"/>
    <property type="molecule type" value="Genomic_DNA"/>
</dbReference>
<feature type="transmembrane region" description="Helical" evidence="7">
    <location>
        <begin position="345"/>
        <end position="362"/>
    </location>
</feature>
<feature type="transmembrane region" description="Helical" evidence="7">
    <location>
        <begin position="78"/>
        <end position="96"/>
    </location>
</feature>
<keyword evidence="3 7" id="KW-0812">Transmembrane</keyword>
<feature type="compositionally biased region" description="Basic and acidic residues" evidence="6">
    <location>
        <begin position="1"/>
        <end position="12"/>
    </location>
</feature>
<evidence type="ECO:0000256" key="3">
    <source>
        <dbReference type="ARBA" id="ARBA00022692"/>
    </source>
</evidence>
<keyword evidence="5 7" id="KW-0472">Membrane</keyword>
<name>A0A9Q8ZFX3_CURCL</name>
<feature type="domain" description="Major facilitator superfamily (MFS) profile" evidence="8">
    <location>
        <begin position="43"/>
        <end position="533"/>
    </location>
</feature>
<proteinExistence type="predicted"/>
<dbReference type="Proteomes" id="UP001056012">
    <property type="component" value="Chromosome 7"/>
</dbReference>
<dbReference type="InterPro" id="IPR011701">
    <property type="entry name" value="MFS"/>
</dbReference>
<keyword evidence="2" id="KW-0813">Transport</keyword>
<evidence type="ECO:0000256" key="5">
    <source>
        <dbReference type="ARBA" id="ARBA00023136"/>
    </source>
</evidence>
<evidence type="ECO:0000256" key="4">
    <source>
        <dbReference type="ARBA" id="ARBA00022989"/>
    </source>
</evidence>
<dbReference type="AlphaFoldDB" id="A0A9Q8ZFX3"/>
<feature type="transmembrane region" description="Helical" evidence="7">
    <location>
        <begin position="505"/>
        <end position="524"/>
    </location>
</feature>
<dbReference type="PROSITE" id="PS50850">
    <property type="entry name" value="MFS"/>
    <property type="match status" value="1"/>
</dbReference>
<dbReference type="PANTHER" id="PTHR23501:SF177">
    <property type="entry name" value="MAJOR FACILITATOR SUPERFAMILY (MFS) PROFILE DOMAIN-CONTAINING PROTEIN-RELATED"/>
    <property type="match status" value="1"/>
</dbReference>
<gene>
    <name evidence="9" type="ORF">yc1106_09188</name>
</gene>
<dbReference type="CDD" id="cd17502">
    <property type="entry name" value="MFS_Azr1_MDR_like"/>
    <property type="match status" value="1"/>
</dbReference>
<dbReference type="GO" id="GO:0005886">
    <property type="term" value="C:plasma membrane"/>
    <property type="evidence" value="ECO:0007669"/>
    <property type="project" value="TreeGrafter"/>
</dbReference>
<dbReference type="GO" id="GO:0022857">
    <property type="term" value="F:transmembrane transporter activity"/>
    <property type="evidence" value="ECO:0007669"/>
    <property type="project" value="InterPro"/>
</dbReference>
<dbReference type="VEuPathDB" id="FungiDB:yc1106_09188"/>
<evidence type="ECO:0000259" key="8">
    <source>
        <dbReference type="PROSITE" id="PS50850"/>
    </source>
</evidence>
<keyword evidence="4 7" id="KW-1133">Transmembrane helix</keyword>
<dbReference type="FunFam" id="1.20.1720.10:FF:000012">
    <property type="entry name" value="MFS toxin efflux pump (AflT)"/>
    <property type="match status" value="1"/>
</dbReference>
<feature type="transmembrane region" description="Helical" evidence="7">
    <location>
        <begin position="369"/>
        <end position="387"/>
    </location>
</feature>
<feature type="transmembrane region" description="Helical" evidence="7">
    <location>
        <begin position="196"/>
        <end position="216"/>
    </location>
</feature>
<comment type="subcellular location">
    <subcellularLocation>
        <location evidence="1">Membrane</location>
        <topology evidence="1">Multi-pass membrane protein</topology>
    </subcellularLocation>
</comment>
<feature type="transmembrane region" description="Helical" evidence="7">
    <location>
        <begin position="133"/>
        <end position="157"/>
    </location>
</feature>
<feature type="transmembrane region" description="Helical" evidence="7">
    <location>
        <begin position="399"/>
        <end position="419"/>
    </location>
</feature>
<feature type="transmembrane region" description="Helical" evidence="7">
    <location>
        <begin position="304"/>
        <end position="325"/>
    </location>
</feature>
<dbReference type="PANTHER" id="PTHR23501">
    <property type="entry name" value="MAJOR FACILITATOR SUPERFAMILY"/>
    <property type="match status" value="1"/>
</dbReference>
<evidence type="ECO:0000256" key="1">
    <source>
        <dbReference type="ARBA" id="ARBA00004141"/>
    </source>
</evidence>
<evidence type="ECO:0000256" key="7">
    <source>
        <dbReference type="SAM" id="Phobius"/>
    </source>
</evidence>
<dbReference type="InterPro" id="IPR036259">
    <property type="entry name" value="MFS_trans_sf"/>
</dbReference>
<feature type="transmembrane region" description="Helical" evidence="7">
    <location>
        <begin position="267"/>
        <end position="284"/>
    </location>
</feature>
<feature type="transmembrane region" description="Helical" evidence="7">
    <location>
        <begin position="236"/>
        <end position="255"/>
    </location>
</feature>
<feature type="region of interest" description="Disordered" evidence="6">
    <location>
        <begin position="1"/>
        <end position="21"/>
    </location>
</feature>
<keyword evidence="10" id="KW-1185">Reference proteome</keyword>
<evidence type="ECO:0000313" key="10">
    <source>
        <dbReference type="Proteomes" id="UP001056012"/>
    </source>
</evidence>
<protein>
    <recommendedName>
        <fullName evidence="8">Major facilitator superfamily (MFS) profile domain-containing protein</fullName>
    </recommendedName>
</protein>
<feature type="transmembrane region" description="Helical" evidence="7">
    <location>
        <begin position="431"/>
        <end position="455"/>
    </location>
</feature>
<dbReference type="SUPFAM" id="SSF103473">
    <property type="entry name" value="MFS general substrate transporter"/>
    <property type="match status" value="1"/>
</dbReference>
<dbReference type="InterPro" id="IPR020846">
    <property type="entry name" value="MFS_dom"/>
</dbReference>
<accession>A0A9Q8ZFX3</accession>
<evidence type="ECO:0000256" key="2">
    <source>
        <dbReference type="ARBA" id="ARBA00022448"/>
    </source>
</evidence>
<dbReference type="Gene3D" id="1.20.1250.20">
    <property type="entry name" value="MFS general substrate transporter like domains"/>
    <property type="match status" value="2"/>
</dbReference>
<feature type="transmembrane region" description="Helical" evidence="7">
    <location>
        <begin position="108"/>
        <end position="127"/>
    </location>
</feature>
<evidence type="ECO:0000256" key="6">
    <source>
        <dbReference type="SAM" id="MobiDB-lite"/>
    </source>
</evidence>
<organism evidence="9 10">
    <name type="scientific">Curvularia clavata</name>
    <dbReference type="NCBI Taxonomy" id="95742"/>
    <lineage>
        <taxon>Eukaryota</taxon>
        <taxon>Fungi</taxon>
        <taxon>Dikarya</taxon>
        <taxon>Ascomycota</taxon>
        <taxon>Pezizomycotina</taxon>
        <taxon>Dothideomycetes</taxon>
        <taxon>Pleosporomycetidae</taxon>
        <taxon>Pleosporales</taxon>
        <taxon>Pleosporineae</taxon>
        <taxon>Pleosporaceae</taxon>
        <taxon>Curvularia</taxon>
    </lineage>
</organism>